<dbReference type="Proteomes" id="UP000596742">
    <property type="component" value="Unassembled WGS sequence"/>
</dbReference>
<gene>
    <name evidence="1" type="ORF">MGAL_10B057958</name>
</gene>
<accession>A0A8B6GD78</accession>
<dbReference type="OrthoDB" id="5967017at2759"/>
<evidence type="ECO:0008006" key="3">
    <source>
        <dbReference type="Google" id="ProtNLM"/>
    </source>
</evidence>
<proteinExistence type="predicted"/>
<protein>
    <recommendedName>
        <fullName evidence="3">Peptidase aspartic putative domain-containing protein</fullName>
    </recommendedName>
</protein>
<dbReference type="AlphaFoldDB" id="A0A8B6GD78"/>
<organism evidence="1 2">
    <name type="scientific">Mytilus galloprovincialis</name>
    <name type="common">Mediterranean mussel</name>
    <dbReference type="NCBI Taxonomy" id="29158"/>
    <lineage>
        <taxon>Eukaryota</taxon>
        <taxon>Metazoa</taxon>
        <taxon>Spiralia</taxon>
        <taxon>Lophotrochozoa</taxon>
        <taxon>Mollusca</taxon>
        <taxon>Bivalvia</taxon>
        <taxon>Autobranchia</taxon>
        <taxon>Pteriomorphia</taxon>
        <taxon>Mytilida</taxon>
        <taxon>Mytiloidea</taxon>
        <taxon>Mytilidae</taxon>
        <taxon>Mytilinae</taxon>
        <taxon>Mytilus</taxon>
    </lineage>
</organism>
<name>A0A8B6GD78_MYTGA</name>
<reference evidence="1" key="1">
    <citation type="submission" date="2018-11" db="EMBL/GenBank/DDBJ databases">
        <authorList>
            <person name="Alioto T."/>
            <person name="Alioto T."/>
        </authorList>
    </citation>
    <scope>NUCLEOTIDE SEQUENCE</scope>
</reference>
<evidence type="ECO:0000313" key="2">
    <source>
        <dbReference type="Proteomes" id="UP000596742"/>
    </source>
</evidence>
<evidence type="ECO:0000313" key="1">
    <source>
        <dbReference type="EMBL" id="VDI62361.1"/>
    </source>
</evidence>
<dbReference type="EMBL" id="UYJE01008244">
    <property type="protein sequence ID" value="VDI62361.1"/>
    <property type="molecule type" value="Genomic_DNA"/>
</dbReference>
<keyword evidence="2" id="KW-1185">Reference proteome</keyword>
<sequence>MHHTSICKAKEIIPGTTVTPEPTIQQSAINEVETPNETRVMYSSQQSHNILLKTATAPVVYNDQEVECNILFDKRAQRSLLTQKLADKLEIKPTEKVSIQLFAFGDLSQKDCNLDTATIQLQTDTGENMVISTLIFQEIAVPIHNSISQAGALP</sequence>
<comment type="caution">
    <text evidence="1">The sequence shown here is derived from an EMBL/GenBank/DDBJ whole genome shotgun (WGS) entry which is preliminary data.</text>
</comment>